<dbReference type="CDD" id="cd22160">
    <property type="entry name" value="F-box_AtFBL13-like"/>
    <property type="match status" value="1"/>
</dbReference>
<evidence type="ECO:0000313" key="3">
    <source>
        <dbReference type="EMBL" id="KAK1683283.1"/>
    </source>
</evidence>
<name>A0AAD8WYU2_LOLMU</name>
<dbReference type="EMBL" id="JAUUTY010000002">
    <property type="protein sequence ID" value="KAK1683283.1"/>
    <property type="molecule type" value="Genomic_DNA"/>
</dbReference>
<reference evidence="3" key="1">
    <citation type="submission" date="2023-07" db="EMBL/GenBank/DDBJ databases">
        <title>A chromosome-level genome assembly of Lolium multiflorum.</title>
        <authorList>
            <person name="Chen Y."/>
            <person name="Copetti D."/>
            <person name="Kolliker R."/>
            <person name="Studer B."/>
        </authorList>
    </citation>
    <scope>NUCLEOTIDE SEQUENCE</scope>
    <source>
        <strain evidence="3">02402/16</strain>
        <tissue evidence="3">Leaf</tissue>
    </source>
</reference>
<dbReference type="InterPro" id="IPR032675">
    <property type="entry name" value="LRR_dom_sf"/>
</dbReference>
<dbReference type="Gene3D" id="3.80.10.10">
    <property type="entry name" value="Ribonuclease Inhibitor"/>
    <property type="match status" value="1"/>
</dbReference>
<dbReference type="Proteomes" id="UP001231189">
    <property type="component" value="Unassembled WGS sequence"/>
</dbReference>
<protein>
    <recommendedName>
        <fullName evidence="2">FBD domain-containing protein</fullName>
    </recommendedName>
</protein>
<accession>A0AAD8WYU2</accession>
<dbReference type="InterPro" id="IPR055302">
    <property type="entry name" value="F-box_dom-containing"/>
</dbReference>
<feature type="domain" description="FBD" evidence="2">
    <location>
        <begin position="377"/>
        <end position="451"/>
    </location>
</feature>
<dbReference type="PANTHER" id="PTHR32141:SF168">
    <property type="entry name" value="OS12G0595200 PROTEIN"/>
    <property type="match status" value="1"/>
</dbReference>
<gene>
    <name evidence="3" type="ORF">QYE76_044131</name>
</gene>
<sequence>MEGATAAEAASERRRVDDQQVQPGCPQDDAIASHFRIITNDFISRLPDDLLGAIISLLPTKAGARTQVLSRRWRPLWRSSNAPLNLVANSSLVKGNRPKKRIAVISKILSDHPGPARRLSLHRIRIPDSLGKIDGWLRSESLANLHELEVTYATDYDDAVYPLPPSVLRFSPTLRMAEFGCCQFPDMSVPNFPHLKRLTLSKVVTSEDSLHGLLSACTSLESLSLHCPVGIACLRISSLTLRSMDFRNEQGIVTFQELIIEDAPCLERLIPLDPENGPSTIHVIRAPKLKILGLISQGMSTLSIGTTVFQKMIAFSLTTKINTMKILVLESIGPKLDAVIDFLKCFPCLEKLYVILRQQKDMDNVPKYKHLVFDTIECLELHLKKVVLKNYDGNMRSAVNFAKFFIFNAKVLEEMEIGVINHRNDKWMRYQYRTRLKVQNRVSRDAQIELKRDVQHSFKHHVHTHDFSMADPFYMPCGRLLNRVG</sequence>
<dbReference type="Gene3D" id="1.20.1280.50">
    <property type="match status" value="1"/>
</dbReference>
<dbReference type="InterPro" id="IPR053781">
    <property type="entry name" value="F-box_AtFBL13-like"/>
</dbReference>
<dbReference type="AlphaFoldDB" id="A0AAD8WYU2"/>
<dbReference type="InterPro" id="IPR055411">
    <property type="entry name" value="LRR_FXL15/At3g58940/PEG3-like"/>
</dbReference>
<proteinExistence type="predicted"/>
<dbReference type="PANTHER" id="PTHR32141">
    <property type="match status" value="1"/>
</dbReference>
<dbReference type="Pfam" id="PF08387">
    <property type="entry name" value="FBD"/>
    <property type="match status" value="1"/>
</dbReference>
<dbReference type="InterPro" id="IPR001810">
    <property type="entry name" value="F-box_dom"/>
</dbReference>
<dbReference type="Pfam" id="PF00646">
    <property type="entry name" value="F-box"/>
    <property type="match status" value="1"/>
</dbReference>
<dbReference type="Pfam" id="PF24758">
    <property type="entry name" value="LRR_At5g56370"/>
    <property type="match status" value="1"/>
</dbReference>
<evidence type="ECO:0000256" key="1">
    <source>
        <dbReference type="SAM" id="MobiDB-lite"/>
    </source>
</evidence>
<dbReference type="SUPFAM" id="SSF81383">
    <property type="entry name" value="F-box domain"/>
    <property type="match status" value="1"/>
</dbReference>
<feature type="region of interest" description="Disordered" evidence="1">
    <location>
        <begin position="1"/>
        <end position="27"/>
    </location>
</feature>
<dbReference type="InterPro" id="IPR006566">
    <property type="entry name" value="FBD"/>
</dbReference>
<evidence type="ECO:0000313" key="4">
    <source>
        <dbReference type="Proteomes" id="UP001231189"/>
    </source>
</evidence>
<organism evidence="3 4">
    <name type="scientific">Lolium multiflorum</name>
    <name type="common">Italian ryegrass</name>
    <name type="synonym">Lolium perenne subsp. multiflorum</name>
    <dbReference type="NCBI Taxonomy" id="4521"/>
    <lineage>
        <taxon>Eukaryota</taxon>
        <taxon>Viridiplantae</taxon>
        <taxon>Streptophyta</taxon>
        <taxon>Embryophyta</taxon>
        <taxon>Tracheophyta</taxon>
        <taxon>Spermatophyta</taxon>
        <taxon>Magnoliopsida</taxon>
        <taxon>Liliopsida</taxon>
        <taxon>Poales</taxon>
        <taxon>Poaceae</taxon>
        <taxon>BOP clade</taxon>
        <taxon>Pooideae</taxon>
        <taxon>Poodae</taxon>
        <taxon>Poeae</taxon>
        <taxon>Poeae Chloroplast Group 2 (Poeae type)</taxon>
        <taxon>Loliodinae</taxon>
        <taxon>Loliinae</taxon>
        <taxon>Lolium</taxon>
    </lineage>
</organism>
<comment type="caution">
    <text evidence="3">The sequence shown here is derived from an EMBL/GenBank/DDBJ whole genome shotgun (WGS) entry which is preliminary data.</text>
</comment>
<keyword evidence="4" id="KW-1185">Reference proteome</keyword>
<dbReference type="SMART" id="SM00579">
    <property type="entry name" value="FBD"/>
    <property type="match status" value="1"/>
</dbReference>
<dbReference type="InterPro" id="IPR036047">
    <property type="entry name" value="F-box-like_dom_sf"/>
</dbReference>
<evidence type="ECO:0000259" key="2">
    <source>
        <dbReference type="SMART" id="SM00579"/>
    </source>
</evidence>
<dbReference type="SUPFAM" id="SSF52047">
    <property type="entry name" value="RNI-like"/>
    <property type="match status" value="1"/>
</dbReference>